<feature type="compositionally biased region" description="Basic and acidic residues" evidence="1">
    <location>
        <begin position="73"/>
        <end position="85"/>
    </location>
</feature>
<feature type="region of interest" description="Disordered" evidence="1">
    <location>
        <begin position="1"/>
        <end position="201"/>
    </location>
</feature>
<feature type="compositionally biased region" description="Basic and acidic residues" evidence="1">
    <location>
        <begin position="178"/>
        <end position="192"/>
    </location>
</feature>
<organism evidence="2 3">
    <name type="scientific">Phaseolus angularis</name>
    <name type="common">Azuki bean</name>
    <name type="synonym">Vigna angularis</name>
    <dbReference type="NCBI Taxonomy" id="3914"/>
    <lineage>
        <taxon>Eukaryota</taxon>
        <taxon>Viridiplantae</taxon>
        <taxon>Streptophyta</taxon>
        <taxon>Embryophyta</taxon>
        <taxon>Tracheophyta</taxon>
        <taxon>Spermatophyta</taxon>
        <taxon>Magnoliopsida</taxon>
        <taxon>eudicotyledons</taxon>
        <taxon>Gunneridae</taxon>
        <taxon>Pentapetalae</taxon>
        <taxon>rosids</taxon>
        <taxon>fabids</taxon>
        <taxon>Fabales</taxon>
        <taxon>Fabaceae</taxon>
        <taxon>Papilionoideae</taxon>
        <taxon>50 kb inversion clade</taxon>
        <taxon>NPAAA clade</taxon>
        <taxon>indigoferoid/millettioid clade</taxon>
        <taxon>Phaseoleae</taxon>
        <taxon>Vigna</taxon>
    </lineage>
</organism>
<name>A0A0L9VNC3_PHAAN</name>
<feature type="compositionally biased region" description="Basic and acidic residues" evidence="1">
    <location>
        <begin position="13"/>
        <end position="35"/>
    </location>
</feature>
<reference evidence="3" key="1">
    <citation type="journal article" date="2015" name="Proc. Natl. Acad. Sci. U.S.A.">
        <title>Genome sequencing of adzuki bean (Vigna angularis) provides insight into high starch and low fat accumulation and domestication.</title>
        <authorList>
            <person name="Yang K."/>
            <person name="Tian Z."/>
            <person name="Chen C."/>
            <person name="Luo L."/>
            <person name="Zhao B."/>
            <person name="Wang Z."/>
            <person name="Yu L."/>
            <person name="Li Y."/>
            <person name="Sun Y."/>
            <person name="Li W."/>
            <person name="Chen Y."/>
            <person name="Li Y."/>
            <person name="Zhang Y."/>
            <person name="Ai D."/>
            <person name="Zhao J."/>
            <person name="Shang C."/>
            <person name="Ma Y."/>
            <person name="Wu B."/>
            <person name="Wang M."/>
            <person name="Gao L."/>
            <person name="Sun D."/>
            <person name="Zhang P."/>
            <person name="Guo F."/>
            <person name="Wang W."/>
            <person name="Li Y."/>
            <person name="Wang J."/>
            <person name="Varshney R.K."/>
            <person name="Wang J."/>
            <person name="Ling H.Q."/>
            <person name="Wan P."/>
        </authorList>
    </citation>
    <scope>NUCLEOTIDE SEQUENCE</scope>
    <source>
        <strain evidence="3">cv. Jingnong 6</strain>
    </source>
</reference>
<gene>
    <name evidence="2" type="ORF">LR48_Vigan10g214600</name>
</gene>
<evidence type="ECO:0000313" key="3">
    <source>
        <dbReference type="Proteomes" id="UP000053144"/>
    </source>
</evidence>
<proteinExistence type="predicted"/>
<evidence type="ECO:0000256" key="1">
    <source>
        <dbReference type="SAM" id="MobiDB-lite"/>
    </source>
</evidence>
<accession>A0A0L9VNC3</accession>
<protein>
    <submittedName>
        <fullName evidence="2">Uncharacterized protein</fullName>
    </submittedName>
</protein>
<dbReference type="AlphaFoldDB" id="A0A0L9VNC3"/>
<feature type="compositionally biased region" description="Basic residues" evidence="1">
    <location>
        <begin position="167"/>
        <end position="176"/>
    </location>
</feature>
<dbReference type="Proteomes" id="UP000053144">
    <property type="component" value="Chromosome 10"/>
</dbReference>
<evidence type="ECO:0000313" key="2">
    <source>
        <dbReference type="EMBL" id="KOM56254.1"/>
    </source>
</evidence>
<feature type="compositionally biased region" description="Polar residues" evidence="1">
    <location>
        <begin position="36"/>
        <end position="45"/>
    </location>
</feature>
<dbReference type="EMBL" id="CM003380">
    <property type="protein sequence ID" value="KOM56254.1"/>
    <property type="molecule type" value="Genomic_DNA"/>
</dbReference>
<dbReference type="Gramene" id="KOM56254">
    <property type="protein sequence ID" value="KOM56254"/>
    <property type="gene ID" value="LR48_Vigan10g214600"/>
</dbReference>
<sequence>MQDTRTSRTFVQDSERSSKREERTLAREVDVRPETSGRSSSMQNGRSSRRQKSGRSSRVEARANARPSQAGARPRERTFVQERGRSSRRTLVQIREGEDARPRQRTLVQPGRSGRSSSQAEDARPSCREDARPSQTRGTLVHAEETRGRSSMQKRMLVHAEEDARQRSGRSSKIRGHSSSEIRGRSSSETRRGRSSTQDARQWTLGSEKWTFVHFQLPESFTPGREKWGARAQLFASFEYFPRVSRPGATFTDVADSLFNPETRRVWGLWSFGGAISRLELMEGVRSLWEHLLLFLWVSFFIHLPRL</sequence>
<feature type="compositionally biased region" description="Basic and acidic residues" evidence="1">
    <location>
        <begin position="121"/>
        <end position="132"/>
    </location>
</feature>
<feature type="compositionally biased region" description="Polar residues" evidence="1">
    <location>
        <begin position="1"/>
        <end position="12"/>
    </location>
</feature>